<protein>
    <submittedName>
        <fullName evidence="8">Protein pelota</fullName>
    </submittedName>
</protein>
<dbReference type="InterPro" id="IPR005141">
    <property type="entry name" value="eRF1_2"/>
</dbReference>
<dbReference type="FunFam" id="3.30.1330.30:FF:000008">
    <property type="entry name" value="Protein pelota homolog"/>
    <property type="match status" value="1"/>
</dbReference>
<evidence type="ECO:0000256" key="4">
    <source>
        <dbReference type="ARBA" id="ARBA00022490"/>
    </source>
</evidence>
<dbReference type="GO" id="GO:0071025">
    <property type="term" value="P:RNA surveillance"/>
    <property type="evidence" value="ECO:0007669"/>
    <property type="project" value="InterPro"/>
</dbReference>
<dbReference type="InterPro" id="IPR058547">
    <property type="entry name" value="Pelota_N"/>
</dbReference>
<dbReference type="Pfam" id="PF03464">
    <property type="entry name" value="eRF1_2"/>
    <property type="match status" value="1"/>
</dbReference>
<dbReference type="SMART" id="SM01194">
    <property type="entry name" value="eRF1_1"/>
    <property type="match status" value="1"/>
</dbReference>
<dbReference type="InterPro" id="IPR042226">
    <property type="entry name" value="eFR1_2_sf"/>
</dbReference>
<dbReference type="GO" id="GO:0005737">
    <property type="term" value="C:cytoplasm"/>
    <property type="evidence" value="ECO:0007669"/>
    <property type="project" value="UniProtKB-SubCell"/>
</dbReference>
<dbReference type="SUPFAM" id="SSF159065">
    <property type="entry name" value="Dom34/Pelota N-terminal domain-like"/>
    <property type="match status" value="1"/>
</dbReference>
<feature type="region of interest" description="Disordered" evidence="6">
    <location>
        <begin position="376"/>
        <end position="453"/>
    </location>
</feature>
<name>A0A6G1SLF7_9ACAR</name>
<evidence type="ECO:0000313" key="8">
    <source>
        <dbReference type="EMBL" id="MDE50743.1"/>
    </source>
</evidence>
<dbReference type="Gene3D" id="3.30.1330.30">
    <property type="match status" value="1"/>
</dbReference>
<dbReference type="SUPFAM" id="SSF53137">
    <property type="entry name" value="Translational machinery components"/>
    <property type="match status" value="1"/>
</dbReference>
<dbReference type="FunFam" id="3.30.420.60:FF:000002">
    <property type="entry name" value="Protein pelota homolog"/>
    <property type="match status" value="1"/>
</dbReference>
<accession>A0A6G1SLF7</accession>
<keyword evidence="5" id="KW-0479">Metal-binding</keyword>
<evidence type="ECO:0000256" key="5">
    <source>
        <dbReference type="ARBA" id="ARBA00022723"/>
    </source>
</evidence>
<dbReference type="InterPro" id="IPR005140">
    <property type="entry name" value="eRF1_Pelota-like_N"/>
</dbReference>
<dbReference type="Gene3D" id="3.30.420.60">
    <property type="entry name" value="eRF1 domain 2"/>
    <property type="match status" value="1"/>
</dbReference>
<gene>
    <name evidence="8" type="primary">Pelo</name>
    <name evidence="8" type="ORF">g.18188</name>
</gene>
<dbReference type="GO" id="GO:0070481">
    <property type="term" value="P:nuclear-transcribed mRNA catabolic process, non-stop decay"/>
    <property type="evidence" value="ECO:0007669"/>
    <property type="project" value="InterPro"/>
</dbReference>
<dbReference type="InterPro" id="IPR005142">
    <property type="entry name" value="eRF1_3"/>
</dbReference>
<dbReference type="InterPro" id="IPR038069">
    <property type="entry name" value="Pelota/DOM34_N"/>
</dbReference>
<evidence type="ECO:0000256" key="2">
    <source>
        <dbReference type="ARBA" id="ARBA00004496"/>
    </source>
</evidence>
<reference evidence="8" key="1">
    <citation type="submission" date="2018-10" db="EMBL/GenBank/DDBJ databases">
        <title>Transcriptome assembly of Aceria tosichella (Wheat curl mite) Type 2.</title>
        <authorList>
            <person name="Scully E.D."/>
            <person name="Geib S.M."/>
            <person name="Palmer N.A."/>
            <person name="Gupta A.K."/>
            <person name="Sarath G."/>
            <person name="Tatineni S."/>
        </authorList>
    </citation>
    <scope>NUCLEOTIDE SEQUENCE</scope>
    <source>
        <strain evidence="8">LincolnNE</strain>
    </source>
</reference>
<dbReference type="Pfam" id="PF26356">
    <property type="entry name" value="Pelota_N"/>
    <property type="match status" value="1"/>
</dbReference>
<dbReference type="NCBIfam" id="TIGR00111">
    <property type="entry name" value="pelota"/>
    <property type="match status" value="1"/>
</dbReference>
<dbReference type="InterPro" id="IPR029064">
    <property type="entry name" value="Ribosomal_eL30-like_sf"/>
</dbReference>
<dbReference type="EMBL" id="GGYP01005972">
    <property type="protein sequence ID" value="MDE50743.1"/>
    <property type="molecule type" value="Transcribed_RNA"/>
</dbReference>
<comment type="subcellular location">
    <subcellularLocation>
        <location evidence="2">Cytoplasm</location>
    </subcellularLocation>
</comment>
<proteinExistence type="inferred from homology"/>
<dbReference type="AlphaFoldDB" id="A0A6G1SLF7"/>
<dbReference type="GO" id="GO:0070966">
    <property type="term" value="P:nuclear-transcribed mRNA catabolic process, no-go decay"/>
    <property type="evidence" value="ECO:0007669"/>
    <property type="project" value="InterPro"/>
</dbReference>
<dbReference type="GO" id="GO:0032790">
    <property type="term" value="P:ribosome disassembly"/>
    <property type="evidence" value="ECO:0007669"/>
    <property type="project" value="TreeGrafter"/>
</dbReference>
<dbReference type="Gene3D" id="2.30.30.870">
    <property type="entry name" value="Pelota, domain A"/>
    <property type="match status" value="1"/>
</dbReference>
<comment type="similarity">
    <text evidence="3">Belongs to the eukaryotic release factor 1 family. Pelota subfamily.</text>
</comment>
<evidence type="ECO:0000256" key="1">
    <source>
        <dbReference type="ARBA" id="ARBA00001968"/>
    </source>
</evidence>
<dbReference type="SUPFAM" id="SSF55315">
    <property type="entry name" value="L30e-like"/>
    <property type="match status" value="1"/>
</dbReference>
<dbReference type="Pfam" id="PF03465">
    <property type="entry name" value="eRF1_3"/>
    <property type="match status" value="1"/>
</dbReference>
<evidence type="ECO:0000256" key="3">
    <source>
        <dbReference type="ARBA" id="ARBA00009504"/>
    </source>
</evidence>
<evidence type="ECO:0000259" key="7">
    <source>
        <dbReference type="SMART" id="SM01194"/>
    </source>
</evidence>
<feature type="compositionally biased region" description="Low complexity" evidence="6">
    <location>
        <begin position="388"/>
        <end position="399"/>
    </location>
</feature>
<dbReference type="GO" id="GO:0046872">
    <property type="term" value="F:metal ion binding"/>
    <property type="evidence" value="ECO:0007669"/>
    <property type="project" value="UniProtKB-KW"/>
</dbReference>
<feature type="domain" description="eRF1/Pelota-like N-terminal" evidence="7">
    <location>
        <begin position="1"/>
        <end position="130"/>
    </location>
</feature>
<keyword evidence="4" id="KW-0963">Cytoplasm</keyword>
<organism evidence="8">
    <name type="scientific">Aceria tosichella</name>
    <name type="common">wheat curl mite</name>
    <dbReference type="NCBI Taxonomy" id="561515"/>
    <lineage>
        <taxon>Eukaryota</taxon>
        <taxon>Metazoa</taxon>
        <taxon>Ecdysozoa</taxon>
        <taxon>Arthropoda</taxon>
        <taxon>Chelicerata</taxon>
        <taxon>Arachnida</taxon>
        <taxon>Acari</taxon>
        <taxon>Acariformes</taxon>
        <taxon>Trombidiformes</taxon>
        <taxon>Prostigmata</taxon>
        <taxon>Eupodina</taxon>
        <taxon>Eriophyoidea</taxon>
        <taxon>Eriophyidae</taxon>
        <taxon>Eriophyinae</taxon>
        <taxon>Aceriini</taxon>
        <taxon>Aceria</taxon>
    </lineage>
</organism>
<comment type="cofactor">
    <cofactor evidence="1">
        <name>a divalent metal cation</name>
        <dbReference type="ChEBI" id="CHEBI:60240"/>
    </cofactor>
</comment>
<sequence>MKITHRRIEKDGEGQIGLIAEESDDLWYLYNIIQKGDQIRSPTFRKVVNETSTGSTGARRVKVTLTISVEKVEYDSEANVVSVKGKSIEENKYVRRGQYHTIDLELNQKFYLTKPVWDSWALSQLSNACDTARNAEVAIVMMQEGLAFVCLLTTNMTIQKAKIEVNIPRKRKNFCSQHQKGLDNFYEQVLQAIMNYINFDVIKCIVIASPGFVKEQFADYMWQQAAKRELKSLLENRQKFLLAHSSTGFKHSIREVLSDPLIQPKLEDTKACQEVKIWNKFQNLLSTEPNKAVYGLPDVELANHYEAISCMMLSDMLFRSNNLALRKKYSQLLYQVKKYADVRVFSSMHLSGQQLNMLGGIAAILKFEVPELTDRLNGPSNNLDDDSSSSSSSSCSSSSDSDRESQLSETLEDFAASCTMDDAVDDMIEEETSAQGNTFREKAGPSDDNPEEI</sequence>
<dbReference type="GO" id="GO:0070651">
    <property type="term" value="P:nonfunctional rRNA decay"/>
    <property type="evidence" value="ECO:0007669"/>
    <property type="project" value="TreeGrafter"/>
</dbReference>
<evidence type="ECO:0000256" key="6">
    <source>
        <dbReference type="SAM" id="MobiDB-lite"/>
    </source>
</evidence>
<dbReference type="PANTHER" id="PTHR10853:SF0">
    <property type="entry name" value="PROTEIN PELOTA HOMOLOG"/>
    <property type="match status" value="1"/>
</dbReference>
<dbReference type="InterPro" id="IPR004405">
    <property type="entry name" value="TF_pelota"/>
</dbReference>
<feature type="compositionally biased region" description="Acidic residues" evidence="6">
    <location>
        <begin position="422"/>
        <end position="432"/>
    </location>
</feature>
<dbReference type="PANTHER" id="PTHR10853">
    <property type="entry name" value="PELOTA"/>
    <property type="match status" value="1"/>
</dbReference>
<dbReference type="FunFam" id="2.30.30.870:FF:000001">
    <property type="entry name" value="Protein pelota homolog"/>
    <property type="match status" value="1"/>
</dbReference>